<evidence type="ECO:0000313" key="16">
    <source>
        <dbReference type="Proteomes" id="UP000778951"/>
    </source>
</evidence>
<evidence type="ECO:0000313" key="15">
    <source>
        <dbReference type="EMBL" id="NIZ69844.1"/>
    </source>
</evidence>
<evidence type="ECO:0000256" key="7">
    <source>
        <dbReference type="ARBA" id="ARBA00022722"/>
    </source>
</evidence>
<keyword evidence="11" id="KW-0464">Manganese</keyword>
<dbReference type="EMBL" id="JAATLM010000001">
    <property type="protein sequence ID" value="NIZ69844.1"/>
    <property type="molecule type" value="Genomic_DNA"/>
</dbReference>
<dbReference type="GO" id="GO:0043137">
    <property type="term" value="P:DNA replication, removal of RNA primer"/>
    <property type="evidence" value="ECO:0007669"/>
    <property type="project" value="TreeGrafter"/>
</dbReference>
<dbReference type="GO" id="GO:0004523">
    <property type="term" value="F:RNA-DNA hybrid ribonuclease activity"/>
    <property type="evidence" value="ECO:0007669"/>
    <property type="project" value="UniProtKB-UniRule"/>
</dbReference>
<keyword evidence="6" id="KW-0963">Cytoplasm</keyword>
<dbReference type="PROSITE" id="PS51975">
    <property type="entry name" value="RNASE_H_2"/>
    <property type="match status" value="1"/>
</dbReference>
<comment type="similarity">
    <text evidence="5 13">Belongs to the RNase HII family.</text>
</comment>
<dbReference type="NCBIfam" id="NF000595">
    <property type="entry name" value="PRK00015.1-3"/>
    <property type="match status" value="1"/>
</dbReference>
<evidence type="ECO:0000256" key="3">
    <source>
        <dbReference type="ARBA" id="ARBA00004065"/>
    </source>
</evidence>
<evidence type="ECO:0000256" key="13">
    <source>
        <dbReference type="RuleBase" id="RU003515"/>
    </source>
</evidence>
<dbReference type="GO" id="GO:0046872">
    <property type="term" value="F:metal ion binding"/>
    <property type="evidence" value="ECO:0007669"/>
    <property type="project" value="UniProtKB-KW"/>
</dbReference>
<evidence type="ECO:0000259" key="14">
    <source>
        <dbReference type="PROSITE" id="PS51975"/>
    </source>
</evidence>
<dbReference type="CDD" id="cd07182">
    <property type="entry name" value="RNase_HII_bacteria_HII_like"/>
    <property type="match status" value="1"/>
</dbReference>
<dbReference type="Gene3D" id="3.30.420.10">
    <property type="entry name" value="Ribonuclease H-like superfamily/Ribonuclease H"/>
    <property type="match status" value="1"/>
</dbReference>
<comment type="subcellular location">
    <subcellularLocation>
        <location evidence="4">Cytoplasm</location>
    </subcellularLocation>
</comment>
<feature type="binding site" evidence="12">
    <location>
        <position position="114"/>
    </location>
    <ligand>
        <name>a divalent metal cation</name>
        <dbReference type="ChEBI" id="CHEBI:60240"/>
    </ligand>
</feature>
<evidence type="ECO:0000256" key="11">
    <source>
        <dbReference type="ARBA" id="ARBA00023211"/>
    </source>
</evidence>
<keyword evidence="7 12" id="KW-0540">Nuclease</keyword>
<dbReference type="InterPro" id="IPR022898">
    <property type="entry name" value="RNase_HII"/>
</dbReference>
<dbReference type="GO" id="GO:0005737">
    <property type="term" value="C:cytoplasm"/>
    <property type="evidence" value="ECO:0007669"/>
    <property type="project" value="UniProtKB-SubCell"/>
</dbReference>
<comment type="function">
    <text evidence="3 13">Endonuclease that specifically degrades the RNA of RNA-DNA hybrids.</text>
</comment>
<keyword evidence="16" id="KW-1185">Reference proteome</keyword>
<comment type="cofactor">
    <cofactor evidence="12">
        <name>Mn(2+)</name>
        <dbReference type="ChEBI" id="CHEBI:29035"/>
    </cofactor>
    <cofactor evidence="12">
        <name>Mg(2+)</name>
        <dbReference type="ChEBI" id="CHEBI:18420"/>
    </cofactor>
    <text evidence="12">Manganese or magnesium. Binds 1 divalent metal ion per monomer in the absence of substrate. May bind a second metal ion after substrate binding.</text>
</comment>
<dbReference type="PANTHER" id="PTHR10954">
    <property type="entry name" value="RIBONUCLEASE H2 SUBUNIT A"/>
    <property type="match status" value="1"/>
</dbReference>
<dbReference type="SUPFAM" id="SSF53098">
    <property type="entry name" value="Ribonuclease H-like"/>
    <property type="match status" value="1"/>
</dbReference>
<feature type="binding site" evidence="12">
    <location>
        <position position="19"/>
    </location>
    <ligand>
        <name>a divalent metal cation</name>
        <dbReference type="ChEBI" id="CHEBI:60240"/>
    </ligand>
</feature>
<dbReference type="InterPro" id="IPR001352">
    <property type="entry name" value="RNase_HII/HIII"/>
</dbReference>
<proteinExistence type="inferred from homology"/>
<evidence type="ECO:0000256" key="8">
    <source>
        <dbReference type="ARBA" id="ARBA00022723"/>
    </source>
</evidence>
<evidence type="ECO:0000256" key="6">
    <source>
        <dbReference type="ARBA" id="ARBA00022490"/>
    </source>
</evidence>
<comment type="caution">
    <text evidence="15">The sequence shown here is derived from an EMBL/GenBank/DDBJ whole genome shotgun (WGS) entry which is preliminary data.</text>
</comment>
<feature type="binding site" evidence="12">
    <location>
        <position position="20"/>
    </location>
    <ligand>
        <name>a divalent metal cation</name>
        <dbReference type="ChEBI" id="CHEBI:60240"/>
    </ligand>
</feature>
<dbReference type="PANTHER" id="PTHR10954:SF18">
    <property type="entry name" value="RIBONUCLEASE HII"/>
    <property type="match status" value="1"/>
</dbReference>
<dbReference type="EC" id="3.1.26.4" evidence="13"/>
<keyword evidence="9 12" id="KW-0255">Endonuclease</keyword>
<dbReference type="Proteomes" id="UP000778951">
    <property type="component" value="Unassembled WGS sequence"/>
</dbReference>
<dbReference type="InterPro" id="IPR024567">
    <property type="entry name" value="RNase_HII/HIII_dom"/>
</dbReference>
<accession>A0A968KUR7</accession>
<feature type="domain" description="RNase H type-2" evidence="14">
    <location>
        <begin position="13"/>
        <end position="197"/>
    </location>
</feature>
<dbReference type="GO" id="GO:0003723">
    <property type="term" value="F:RNA binding"/>
    <property type="evidence" value="ECO:0007669"/>
    <property type="project" value="UniProtKB-UniRule"/>
</dbReference>
<organism evidence="15 16">
    <name type="scientific">Entomospira culicis</name>
    <dbReference type="NCBI Taxonomy" id="2719989"/>
    <lineage>
        <taxon>Bacteria</taxon>
        <taxon>Pseudomonadati</taxon>
        <taxon>Spirochaetota</taxon>
        <taxon>Spirochaetia</taxon>
        <taxon>Spirochaetales</taxon>
        <taxon>Spirochaetaceae</taxon>
        <taxon>Entomospira</taxon>
    </lineage>
</organism>
<dbReference type="GO" id="GO:0032299">
    <property type="term" value="C:ribonuclease H2 complex"/>
    <property type="evidence" value="ECO:0007669"/>
    <property type="project" value="TreeGrafter"/>
</dbReference>
<dbReference type="Pfam" id="PF01351">
    <property type="entry name" value="RNase_HII"/>
    <property type="match status" value="1"/>
</dbReference>
<dbReference type="GO" id="GO:0006298">
    <property type="term" value="P:mismatch repair"/>
    <property type="evidence" value="ECO:0007669"/>
    <property type="project" value="TreeGrafter"/>
</dbReference>
<evidence type="ECO:0000256" key="5">
    <source>
        <dbReference type="ARBA" id="ARBA00007383"/>
    </source>
</evidence>
<sequence>MKKTDPKVARVAKYIIGVDEVGRGALAGPVCSVAVAIKVNEIIPFKINDSKKLSKKRIETLAPLIMQRYRYGIGFVSPQTIDKINILQATLLSMQLAVKRLQINHYDSINILVDGNKLPSFDHPAQCIVKGDQQEESIMLASILAKYIRDSYMQRMHHFYSMYNFTQHVGYPTTAHKDAIKKHGYSPIHRLSFQLKR</sequence>
<reference evidence="15" key="1">
    <citation type="submission" date="2020-03" db="EMBL/GenBank/DDBJ databases">
        <title>Spirochaetal bacteria isolated from arthropods constitute a novel genus Entomospira genus novum within the order Spirochaetales.</title>
        <authorList>
            <person name="Grana-Miraglia L."/>
            <person name="Sikutova S."/>
            <person name="Fingerle V."/>
            <person name="Sing A."/>
            <person name="Castillo-Ramirez S."/>
            <person name="Margos G."/>
            <person name="Rudolf I."/>
        </authorList>
    </citation>
    <scope>NUCLEOTIDE SEQUENCE</scope>
    <source>
        <strain evidence="15">BR149</strain>
    </source>
</reference>
<keyword evidence="10 12" id="KW-0378">Hydrolase</keyword>
<dbReference type="InterPro" id="IPR012337">
    <property type="entry name" value="RNaseH-like_sf"/>
</dbReference>
<evidence type="ECO:0000256" key="9">
    <source>
        <dbReference type="ARBA" id="ARBA00022759"/>
    </source>
</evidence>
<keyword evidence="8 12" id="KW-0479">Metal-binding</keyword>
<name>A0A968KUR7_9SPIO</name>
<evidence type="ECO:0000256" key="10">
    <source>
        <dbReference type="ARBA" id="ARBA00022801"/>
    </source>
</evidence>
<evidence type="ECO:0000256" key="12">
    <source>
        <dbReference type="PROSITE-ProRule" id="PRU01319"/>
    </source>
</evidence>
<dbReference type="InterPro" id="IPR036397">
    <property type="entry name" value="RNaseH_sf"/>
</dbReference>
<evidence type="ECO:0000256" key="2">
    <source>
        <dbReference type="ARBA" id="ARBA00001946"/>
    </source>
</evidence>
<evidence type="ECO:0000256" key="1">
    <source>
        <dbReference type="ARBA" id="ARBA00000077"/>
    </source>
</evidence>
<comment type="cofactor">
    <cofactor evidence="2">
        <name>Mg(2+)</name>
        <dbReference type="ChEBI" id="CHEBI:18420"/>
    </cofactor>
</comment>
<evidence type="ECO:0000256" key="4">
    <source>
        <dbReference type="ARBA" id="ARBA00004496"/>
    </source>
</evidence>
<dbReference type="AlphaFoldDB" id="A0A968KUR7"/>
<protein>
    <recommendedName>
        <fullName evidence="13">Ribonuclease</fullName>
        <ecNumber evidence="13">3.1.26.4</ecNumber>
    </recommendedName>
</protein>
<gene>
    <name evidence="15" type="ORF">HCT48_06420</name>
</gene>
<comment type="catalytic activity">
    <reaction evidence="1 12 13">
        <text>Endonucleolytic cleavage to 5'-phosphomonoester.</text>
        <dbReference type="EC" id="3.1.26.4"/>
    </reaction>
</comment>